<evidence type="ECO:0000313" key="6">
    <source>
        <dbReference type="EMBL" id="RXK10335.1"/>
    </source>
</evidence>
<dbReference type="SUPFAM" id="SSF56784">
    <property type="entry name" value="HAD-like"/>
    <property type="match status" value="1"/>
</dbReference>
<dbReference type="Proteomes" id="UP000289193">
    <property type="component" value="Unassembled WGS sequence"/>
</dbReference>
<reference evidence="6 8" key="1">
    <citation type="submission" date="2017-10" db="EMBL/GenBank/DDBJ databases">
        <title>Genomics of the genus Arcobacter.</title>
        <authorList>
            <person name="Perez-Cataluna A."/>
            <person name="Figueras M.J."/>
        </authorList>
    </citation>
    <scope>NUCLEOTIDE SEQUENCE [LARGE SCALE GENOMIC DNA]</scope>
    <source>
        <strain evidence="6 8">CECT 7835</strain>
    </source>
</reference>
<evidence type="ECO:0000313" key="8">
    <source>
        <dbReference type="Proteomes" id="UP000289193"/>
    </source>
</evidence>
<comment type="catalytic activity">
    <reaction evidence="1">
        <text>2-phosphoglycolate + H2O = glycolate + phosphate</text>
        <dbReference type="Rhea" id="RHEA:14369"/>
        <dbReference type="ChEBI" id="CHEBI:15377"/>
        <dbReference type="ChEBI" id="CHEBI:29805"/>
        <dbReference type="ChEBI" id="CHEBI:43474"/>
        <dbReference type="ChEBI" id="CHEBI:58033"/>
        <dbReference type="EC" id="3.1.3.18"/>
    </reaction>
</comment>
<organism evidence="6 8">
    <name type="scientific">Halarcobacter bivalviorum</name>
    <dbReference type="NCBI Taxonomy" id="663364"/>
    <lineage>
        <taxon>Bacteria</taxon>
        <taxon>Pseudomonadati</taxon>
        <taxon>Campylobacterota</taxon>
        <taxon>Epsilonproteobacteria</taxon>
        <taxon>Campylobacterales</taxon>
        <taxon>Arcobacteraceae</taxon>
        <taxon>Halarcobacter</taxon>
    </lineage>
</organism>
<dbReference type="EMBL" id="CP031217">
    <property type="protein sequence ID" value="AXH12747.1"/>
    <property type="molecule type" value="Genomic_DNA"/>
</dbReference>
<evidence type="ECO:0000256" key="4">
    <source>
        <dbReference type="ARBA" id="ARBA00013078"/>
    </source>
</evidence>
<dbReference type="Pfam" id="PF13419">
    <property type="entry name" value="HAD_2"/>
    <property type="match status" value="1"/>
</dbReference>
<dbReference type="RefSeq" id="WP_114839566.1">
    <property type="nucleotide sequence ID" value="NZ_CP031217.1"/>
</dbReference>
<dbReference type="SFLD" id="SFLDS00003">
    <property type="entry name" value="Haloacid_Dehalogenase"/>
    <property type="match status" value="1"/>
</dbReference>
<dbReference type="SFLD" id="SFLDG01129">
    <property type="entry name" value="C1.5:_HAD__Beta-PGM__Phosphata"/>
    <property type="match status" value="1"/>
</dbReference>
<sequence length="212" mass="24662">MKKFILFDNDGVLVETEKWYYEANVKALKELNIHLELNRYLQIMARGGTAWELAFEEGVSKELVNKQREKRDLFYQDFLQTKNIEIKGVKTLLEELSKSYRMAIITTSRRVDFELIHKNRGIVDFMDFSLCVEEYVKAKPAPDPYLAGLKRFNAKKEEAIVVEDSQRGLSSAFNAGIECVIVHNEFTKTHDFTNASYHIKKLEELKELLSTL</sequence>
<dbReference type="Gene3D" id="1.10.150.240">
    <property type="entry name" value="Putative phosphatase, domain 2"/>
    <property type="match status" value="1"/>
</dbReference>
<dbReference type="KEGG" id="hbv:ABIV_1757"/>
<comment type="pathway">
    <text evidence="2">Organic acid metabolism; glycolate biosynthesis; glycolate from 2-phosphoglycolate: step 1/1.</text>
</comment>
<comment type="similarity">
    <text evidence="3">Belongs to the HAD-like hydrolase superfamily. CbbY/CbbZ/Gph/YieH family.</text>
</comment>
<keyword evidence="6" id="KW-0378">Hydrolase</keyword>
<dbReference type="GO" id="GO:0008967">
    <property type="term" value="F:phosphoglycolate phosphatase activity"/>
    <property type="evidence" value="ECO:0007669"/>
    <property type="project" value="UniProtKB-EC"/>
</dbReference>
<accession>A0AAX2A8Q4</accession>
<dbReference type="GO" id="GO:0006281">
    <property type="term" value="P:DNA repair"/>
    <property type="evidence" value="ECO:0007669"/>
    <property type="project" value="TreeGrafter"/>
</dbReference>
<gene>
    <name evidence="5" type="ORF">ABIV_1757</name>
    <name evidence="6" type="ORF">CRV05_03405</name>
</gene>
<dbReference type="InterPro" id="IPR023214">
    <property type="entry name" value="HAD_sf"/>
</dbReference>
<dbReference type="GO" id="GO:0005829">
    <property type="term" value="C:cytosol"/>
    <property type="evidence" value="ECO:0007669"/>
    <property type="project" value="TreeGrafter"/>
</dbReference>
<dbReference type="AlphaFoldDB" id="A0AAX2A8Q4"/>
<dbReference type="PANTHER" id="PTHR43434">
    <property type="entry name" value="PHOSPHOGLYCOLATE PHOSPHATASE"/>
    <property type="match status" value="1"/>
</dbReference>
<keyword evidence="8" id="KW-1185">Reference proteome</keyword>
<dbReference type="InterPro" id="IPR036412">
    <property type="entry name" value="HAD-like_sf"/>
</dbReference>
<evidence type="ECO:0000256" key="3">
    <source>
        <dbReference type="ARBA" id="ARBA00006171"/>
    </source>
</evidence>
<dbReference type="InterPro" id="IPR006439">
    <property type="entry name" value="HAD-SF_hydro_IA"/>
</dbReference>
<dbReference type="InterPro" id="IPR023198">
    <property type="entry name" value="PGP-like_dom2"/>
</dbReference>
<dbReference type="Proteomes" id="UP000253850">
    <property type="component" value="Chromosome"/>
</dbReference>
<dbReference type="NCBIfam" id="TIGR01509">
    <property type="entry name" value="HAD-SF-IA-v3"/>
    <property type="match status" value="1"/>
</dbReference>
<dbReference type="PANTHER" id="PTHR43434:SF1">
    <property type="entry name" value="PHOSPHOGLYCOLATE PHOSPHATASE"/>
    <property type="match status" value="1"/>
</dbReference>
<evidence type="ECO:0000256" key="2">
    <source>
        <dbReference type="ARBA" id="ARBA00004818"/>
    </source>
</evidence>
<proteinExistence type="inferred from homology"/>
<dbReference type="EMBL" id="PDKM01000002">
    <property type="protein sequence ID" value="RXK10335.1"/>
    <property type="molecule type" value="Genomic_DNA"/>
</dbReference>
<reference evidence="5 7" key="2">
    <citation type="submission" date="2018-07" db="EMBL/GenBank/DDBJ databases">
        <title>Complete genome of the Arcobacter bivalviorum type strain LMG 26154.</title>
        <authorList>
            <person name="Miller W.G."/>
            <person name="Yee E."/>
            <person name="Bono J.L."/>
        </authorList>
    </citation>
    <scope>NUCLEOTIDE SEQUENCE [LARGE SCALE GENOMIC DNA]</scope>
    <source>
        <strain evidence="5 7">LMG 26154</strain>
    </source>
</reference>
<protein>
    <recommendedName>
        <fullName evidence="4">phosphoglycolate phosphatase</fullName>
        <ecNumber evidence="4">3.1.3.18</ecNumber>
    </recommendedName>
</protein>
<evidence type="ECO:0000256" key="1">
    <source>
        <dbReference type="ARBA" id="ARBA00000830"/>
    </source>
</evidence>
<dbReference type="EC" id="3.1.3.18" evidence="4"/>
<evidence type="ECO:0000313" key="7">
    <source>
        <dbReference type="Proteomes" id="UP000253850"/>
    </source>
</evidence>
<dbReference type="InterPro" id="IPR041492">
    <property type="entry name" value="HAD_2"/>
</dbReference>
<dbReference type="Gene3D" id="3.40.50.1000">
    <property type="entry name" value="HAD superfamily/HAD-like"/>
    <property type="match status" value="1"/>
</dbReference>
<name>A0AAX2A8Q4_9BACT</name>
<dbReference type="InterPro" id="IPR050155">
    <property type="entry name" value="HAD-like_hydrolase_sf"/>
</dbReference>
<evidence type="ECO:0000313" key="5">
    <source>
        <dbReference type="EMBL" id="AXH12747.1"/>
    </source>
</evidence>